<proteinExistence type="predicted"/>
<feature type="compositionally biased region" description="Polar residues" evidence="9">
    <location>
        <begin position="170"/>
        <end position="185"/>
    </location>
</feature>
<dbReference type="GO" id="GO:0008270">
    <property type="term" value="F:zinc ion binding"/>
    <property type="evidence" value="ECO:0007669"/>
    <property type="project" value="UniProtKB-KW"/>
</dbReference>
<organism evidence="11 12">
    <name type="scientific">Ilex paraguariensis</name>
    <name type="common">yerba mate</name>
    <dbReference type="NCBI Taxonomy" id="185542"/>
    <lineage>
        <taxon>Eukaryota</taxon>
        <taxon>Viridiplantae</taxon>
        <taxon>Streptophyta</taxon>
        <taxon>Embryophyta</taxon>
        <taxon>Tracheophyta</taxon>
        <taxon>Spermatophyta</taxon>
        <taxon>Magnoliopsida</taxon>
        <taxon>eudicotyledons</taxon>
        <taxon>Gunneridae</taxon>
        <taxon>Pentapetalae</taxon>
        <taxon>asterids</taxon>
        <taxon>campanulids</taxon>
        <taxon>Aquifoliales</taxon>
        <taxon>Aquifoliaceae</taxon>
        <taxon>Ilex</taxon>
    </lineage>
</organism>
<evidence type="ECO:0000256" key="4">
    <source>
        <dbReference type="ARBA" id="ARBA00022723"/>
    </source>
</evidence>
<keyword evidence="12" id="KW-1185">Reference proteome</keyword>
<evidence type="ECO:0000256" key="5">
    <source>
        <dbReference type="ARBA" id="ARBA00022771"/>
    </source>
</evidence>
<dbReference type="CDD" id="cd16469">
    <property type="entry name" value="RING-H2_RNF24-like"/>
    <property type="match status" value="1"/>
</dbReference>
<dbReference type="GO" id="GO:0061630">
    <property type="term" value="F:ubiquitin protein ligase activity"/>
    <property type="evidence" value="ECO:0007669"/>
    <property type="project" value="UniProtKB-EC"/>
</dbReference>
<dbReference type="PANTHER" id="PTHR22937:SF65">
    <property type="entry name" value="E3 UBIQUITIN-PROTEIN LIGASE ARK2C"/>
    <property type="match status" value="1"/>
</dbReference>
<evidence type="ECO:0000256" key="1">
    <source>
        <dbReference type="ARBA" id="ARBA00000900"/>
    </source>
</evidence>
<feature type="compositionally biased region" description="Low complexity" evidence="9">
    <location>
        <begin position="362"/>
        <end position="371"/>
    </location>
</feature>
<evidence type="ECO:0000259" key="10">
    <source>
        <dbReference type="PROSITE" id="PS50089"/>
    </source>
</evidence>
<dbReference type="InterPro" id="IPR045191">
    <property type="entry name" value="MBR1/2-like"/>
</dbReference>
<feature type="region of interest" description="Disordered" evidence="9">
    <location>
        <begin position="165"/>
        <end position="186"/>
    </location>
</feature>
<dbReference type="AlphaFoldDB" id="A0ABC8QUJ4"/>
<evidence type="ECO:0000256" key="6">
    <source>
        <dbReference type="ARBA" id="ARBA00022786"/>
    </source>
</evidence>
<dbReference type="PROSITE" id="PS50089">
    <property type="entry name" value="ZF_RING_2"/>
    <property type="match status" value="1"/>
</dbReference>
<feature type="region of interest" description="Disordered" evidence="9">
    <location>
        <begin position="227"/>
        <end position="246"/>
    </location>
</feature>
<dbReference type="SUPFAM" id="SSF57850">
    <property type="entry name" value="RING/U-box"/>
    <property type="match status" value="1"/>
</dbReference>
<keyword evidence="7" id="KW-0862">Zinc</keyword>
<dbReference type="InterPro" id="IPR013083">
    <property type="entry name" value="Znf_RING/FYVE/PHD"/>
</dbReference>
<dbReference type="Gene3D" id="3.30.40.10">
    <property type="entry name" value="Zinc/RING finger domain, C3HC4 (zinc finger)"/>
    <property type="match status" value="1"/>
</dbReference>
<dbReference type="EC" id="2.3.2.27" evidence="2"/>
<name>A0ABC8QUJ4_9AQUA</name>
<keyword evidence="6" id="KW-0833">Ubl conjugation pathway</keyword>
<dbReference type="EMBL" id="CAUOFW020000737">
    <property type="protein sequence ID" value="CAK9136150.1"/>
    <property type="molecule type" value="Genomic_DNA"/>
</dbReference>
<feature type="domain" description="RING-type" evidence="10">
    <location>
        <begin position="488"/>
        <end position="530"/>
    </location>
</feature>
<keyword evidence="4" id="KW-0479">Metal-binding</keyword>
<evidence type="ECO:0000313" key="12">
    <source>
        <dbReference type="Proteomes" id="UP001642360"/>
    </source>
</evidence>
<evidence type="ECO:0000256" key="2">
    <source>
        <dbReference type="ARBA" id="ARBA00012483"/>
    </source>
</evidence>
<keyword evidence="5 8" id="KW-0863">Zinc-finger</keyword>
<evidence type="ECO:0000256" key="9">
    <source>
        <dbReference type="SAM" id="MobiDB-lite"/>
    </source>
</evidence>
<dbReference type="SMART" id="SM00184">
    <property type="entry name" value="RING"/>
    <property type="match status" value="1"/>
</dbReference>
<evidence type="ECO:0000256" key="7">
    <source>
        <dbReference type="ARBA" id="ARBA00022833"/>
    </source>
</evidence>
<evidence type="ECO:0000256" key="8">
    <source>
        <dbReference type="PROSITE-ProRule" id="PRU00175"/>
    </source>
</evidence>
<keyword evidence="3" id="KW-0808">Transferase</keyword>
<evidence type="ECO:0000313" key="11">
    <source>
        <dbReference type="EMBL" id="CAK9136150.1"/>
    </source>
</evidence>
<sequence>MGDRQFSSSFNVFGINQGQETRDQNHLSAEQSYISMGRAVEPENGSLFYPVNTMLRGGVCNNSQWNSEDRSREYPSAGFSMEAPHFQPAISGPTFNPFSHSTVPGNMYLAPENNAGHAHVSYYNRQVMPEIEGGLIDSTMSAGRGQFKRKSPAISGPFERASSIRFYGPGSSSGSSQMLPEQPTSDCHIIPSGPLGIPQYRGSSLLIRNVRSRSRLDFEPSTVRTHISSYSSGHYDSTTHPTNHSGTVDLGNLNAEATTREWNGIPFSAAACGRIPTSDMGRLSHETNPFLVGGSTAEIRGYHQDSIPSRHPVSSSQYVHAPIVQTATDGHINYSRRVIPSYRAGPSYSHAGHPAAFSDNGLHSLSETSSSRHSRPCSAGGWHNSYNNGRQRIATERFQSIPSLVDAHDRLRSEALMMVDHSPFYSGPQFDEYLDMRLDIDNMDYEELLALGERMGNVNTGLSESMISNCLRETVYHFPDQHHEEGTCAICLEEYKNEEAVGTLKNCGHEYHVGCIRKWLLVKNVCPICKAVALSDSSKQE</sequence>
<dbReference type="Pfam" id="PF13639">
    <property type="entry name" value="zf-RING_2"/>
    <property type="match status" value="1"/>
</dbReference>
<feature type="region of interest" description="Disordered" evidence="9">
    <location>
        <begin position="359"/>
        <end position="385"/>
    </location>
</feature>
<dbReference type="InterPro" id="IPR001841">
    <property type="entry name" value="Znf_RING"/>
</dbReference>
<dbReference type="Proteomes" id="UP001642360">
    <property type="component" value="Unassembled WGS sequence"/>
</dbReference>
<dbReference type="FunFam" id="3.30.40.10:FF:000538">
    <property type="entry name" value="E3 ubiquitin-protein ligase MBR2 isoform A"/>
    <property type="match status" value="1"/>
</dbReference>
<protein>
    <recommendedName>
        <fullName evidence="2">RING-type E3 ubiquitin transferase</fullName>
        <ecNumber evidence="2">2.3.2.27</ecNumber>
    </recommendedName>
</protein>
<comment type="catalytic activity">
    <reaction evidence="1">
        <text>S-ubiquitinyl-[E2 ubiquitin-conjugating enzyme]-L-cysteine + [acceptor protein]-L-lysine = [E2 ubiquitin-conjugating enzyme]-L-cysteine + N(6)-ubiquitinyl-[acceptor protein]-L-lysine.</text>
        <dbReference type="EC" id="2.3.2.27"/>
    </reaction>
</comment>
<evidence type="ECO:0000256" key="3">
    <source>
        <dbReference type="ARBA" id="ARBA00022679"/>
    </source>
</evidence>
<comment type="caution">
    <text evidence="11">The sequence shown here is derived from an EMBL/GenBank/DDBJ whole genome shotgun (WGS) entry which is preliminary data.</text>
</comment>
<dbReference type="PANTHER" id="PTHR22937">
    <property type="entry name" value="E3 UBIQUITIN-PROTEIN LIGASE RNF165"/>
    <property type="match status" value="1"/>
</dbReference>
<reference evidence="11 12" key="1">
    <citation type="submission" date="2024-02" db="EMBL/GenBank/DDBJ databases">
        <authorList>
            <person name="Vignale AGUSTIN F."/>
            <person name="Sosa J E."/>
            <person name="Modenutti C."/>
        </authorList>
    </citation>
    <scope>NUCLEOTIDE SEQUENCE [LARGE SCALE GENOMIC DNA]</scope>
</reference>
<accession>A0ABC8QUJ4</accession>
<gene>
    <name evidence="11" type="ORF">ILEXP_LOCUS3124</name>
</gene>